<organism evidence="2 3">
    <name type="scientific">Eiseniibacteriota bacterium</name>
    <dbReference type="NCBI Taxonomy" id="2212470"/>
    <lineage>
        <taxon>Bacteria</taxon>
        <taxon>Candidatus Eiseniibacteriota</taxon>
    </lineage>
</organism>
<evidence type="ECO:0000256" key="1">
    <source>
        <dbReference type="SAM" id="MobiDB-lite"/>
    </source>
</evidence>
<protein>
    <submittedName>
        <fullName evidence="2">Uncharacterized protein</fullName>
    </submittedName>
</protein>
<dbReference type="AlphaFoldDB" id="A0A948RV77"/>
<evidence type="ECO:0000313" key="2">
    <source>
        <dbReference type="EMBL" id="MBU2691625.1"/>
    </source>
</evidence>
<sequence>MIRKQALEGESHLSSGSDSRLAPPYLRRPKAVGSTTAAAPALPAGPADFPSSWRILTRNPLPYNRLMARRPPAGPVCYLYPVESLCGRTRRNETDARD</sequence>
<dbReference type="EMBL" id="JAHJDP010000069">
    <property type="protein sequence ID" value="MBU2691625.1"/>
    <property type="molecule type" value="Genomic_DNA"/>
</dbReference>
<proteinExistence type="predicted"/>
<evidence type="ECO:0000313" key="3">
    <source>
        <dbReference type="Proteomes" id="UP000777784"/>
    </source>
</evidence>
<feature type="compositionally biased region" description="Low complexity" evidence="1">
    <location>
        <begin position="37"/>
        <end position="47"/>
    </location>
</feature>
<reference evidence="2" key="1">
    <citation type="submission" date="2021-05" db="EMBL/GenBank/DDBJ databases">
        <title>Energy efficiency and biological interactions define the core microbiome of deep oligotrophic groundwater.</title>
        <authorList>
            <person name="Mehrshad M."/>
            <person name="Lopez-Fernandez M."/>
            <person name="Bell E."/>
            <person name="Bernier-Latmani R."/>
            <person name="Bertilsson S."/>
            <person name="Dopson M."/>
        </authorList>
    </citation>
    <scope>NUCLEOTIDE SEQUENCE</scope>
    <source>
        <strain evidence="2">Modern_marine.mb.64</strain>
    </source>
</reference>
<feature type="compositionally biased region" description="Basic and acidic residues" evidence="1">
    <location>
        <begin position="1"/>
        <end position="11"/>
    </location>
</feature>
<gene>
    <name evidence="2" type="ORF">KJ970_11930</name>
</gene>
<comment type="caution">
    <text evidence="2">The sequence shown here is derived from an EMBL/GenBank/DDBJ whole genome shotgun (WGS) entry which is preliminary data.</text>
</comment>
<feature type="region of interest" description="Disordered" evidence="1">
    <location>
        <begin position="1"/>
        <end position="52"/>
    </location>
</feature>
<dbReference type="Proteomes" id="UP000777784">
    <property type="component" value="Unassembled WGS sequence"/>
</dbReference>
<accession>A0A948RV77</accession>
<name>A0A948RV77_UNCEI</name>